<dbReference type="AlphaFoldDB" id="A0A2S5T1X5"/>
<dbReference type="OrthoDB" id="92254at2"/>
<dbReference type="CDD" id="cd00254">
    <property type="entry name" value="LT-like"/>
    <property type="match status" value="1"/>
</dbReference>
<dbReference type="RefSeq" id="WP_104358381.1">
    <property type="nucleotide sequence ID" value="NZ_CALFFA010000066.1"/>
</dbReference>
<dbReference type="InterPro" id="IPR008258">
    <property type="entry name" value="Transglycosylase_SLT_dom_1"/>
</dbReference>
<dbReference type="EMBL" id="SLXF01000003">
    <property type="protein sequence ID" value="TCP08005.1"/>
    <property type="molecule type" value="Genomic_DNA"/>
</dbReference>
<evidence type="ECO:0000313" key="5">
    <source>
        <dbReference type="Proteomes" id="UP000239406"/>
    </source>
</evidence>
<reference evidence="3 5" key="1">
    <citation type="submission" date="2018-02" db="EMBL/GenBank/DDBJ databases">
        <title>Reclassifiation of [Polyangium] brachysporum DSM 7029 as Guopingzhaonella breviflexa gen. nov., sp. nov., a member of the family Comamonadaceae.</title>
        <authorList>
            <person name="Tang B."/>
        </authorList>
    </citation>
    <scope>NUCLEOTIDE SEQUENCE [LARGE SCALE GENOMIC DNA]</scope>
    <source>
        <strain evidence="3 5">DSM 15344</strain>
    </source>
</reference>
<evidence type="ECO:0000313" key="6">
    <source>
        <dbReference type="Proteomes" id="UP000294772"/>
    </source>
</evidence>
<proteinExistence type="inferred from homology"/>
<organism evidence="3 5">
    <name type="scientific">Caldimonas thermodepolymerans</name>
    <dbReference type="NCBI Taxonomy" id="215580"/>
    <lineage>
        <taxon>Bacteria</taxon>
        <taxon>Pseudomonadati</taxon>
        <taxon>Pseudomonadota</taxon>
        <taxon>Betaproteobacteria</taxon>
        <taxon>Burkholderiales</taxon>
        <taxon>Sphaerotilaceae</taxon>
        <taxon>Caldimonas</taxon>
    </lineage>
</organism>
<accession>A0A2S5T1X5</accession>
<evidence type="ECO:0000256" key="1">
    <source>
        <dbReference type="ARBA" id="ARBA00007734"/>
    </source>
</evidence>
<dbReference type="InterPro" id="IPR023346">
    <property type="entry name" value="Lysozyme-like_dom_sf"/>
</dbReference>
<dbReference type="Gene3D" id="1.10.530.10">
    <property type="match status" value="1"/>
</dbReference>
<dbReference type="Proteomes" id="UP000294772">
    <property type="component" value="Unassembled WGS sequence"/>
</dbReference>
<protein>
    <submittedName>
        <fullName evidence="3">Lytic transglycosylase</fullName>
    </submittedName>
    <submittedName>
        <fullName evidence="4">Transglycosylase-like protein with SLT domain</fullName>
    </submittedName>
</protein>
<dbReference type="Proteomes" id="UP000239406">
    <property type="component" value="Unassembled WGS sequence"/>
</dbReference>
<sequence>MNRAGLTRRQWAGGVAGWLALAFAPVARAGAQIEEPLADSVRTALSAVIANSAPPKPTFAHIEERLRYLRWLGAMSDRLKRRKPDMQTRIEFLETVWYESRRAGLETALVLGLIQVESGFRKYAISKAGARGYMQVMPFWSRLIGDGDASKLFHMQTNLRFGCVILRHYLDLEKGDLFMALGRYNGSRGRPEYPNAVFAARRQWEYADPPQG</sequence>
<dbReference type="PANTHER" id="PTHR37423:SF2">
    <property type="entry name" value="MEMBRANE-BOUND LYTIC MUREIN TRANSGLYCOSYLASE C"/>
    <property type="match status" value="1"/>
</dbReference>
<evidence type="ECO:0000313" key="4">
    <source>
        <dbReference type="EMBL" id="TCP08005.1"/>
    </source>
</evidence>
<keyword evidence="5" id="KW-1185">Reference proteome</keyword>
<dbReference type="PANTHER" id="PTHR37423">
    <property type="entry name" value="SOLUBLE LYTIC MUREIN TRANSGLYCOSYLASE-RELATED"/>
    <property type="match status" value="1"/>
</dbReference>
<feature type="domain" description="Transglycosylase SLT" evidence="2">
    <location>
        <begin position="100"/>
        <end position="190"/>
    </location>
</feature>
<gene>
    <name evidence="3" type="ORF">C1702_14240</name>
    <name evidence="4" type="ORF">EV676_10335</name>
</gene>
<reference evidence="4 6" key="2">
    <citation type="submission" date="2019-03" db="EMBL/GenBank/DDBJ databases">
        <title>Genomic Encyclopedia of Type Strains, Phase IV (KMG-IV): sequencing the most valuable type-strain genomes for metagenomic binning, comparative biology and taxonomic classification.</title>
        <authorList>
            <person name="Goeker M."/>
        </authorList>
    </citation>
    <scope>NUCLEOTIDE SEQUENCE [LARGE SCALE GENOMIC DNA]</scope>
    <source>
        <strain evidence="4 6">DSM 15264</strain>
    </source>
</reference>
<evidence type="ECO:0000259" key="2">
    <source>
        <dbReference type="Pfam" id="PF01464"/>
    </source>
</evidence>
<dbReference type="EMBL" id="PSNY01000016">
    <property type="protein sequence ID" value="PPE69021.1"/>
    <property type="molecule type" value="Genomic_DNA"/>
</dbReference>
<comment type="similarity">
    <text evidence="1">Belongs to the transglycosylase Slt family.</text>
</comment>
<dbReference type="SUPFAM" id="SSF53955">
    <property type="entry name" value="Lysozyme-like"/>
    <property type="match status" value="1"/>
</dbReference>
<comment type="caution">
    <text evidence="3">The sequence shown here is derived from an EMBL/GenBank/DDBJ whole genome shotgun (WGS) entry which is preliminary data.</text>
</comment>
<name>A0A2S5T1X5_9BURK</name>
<dbReference type="Pfam" id="PF01464">
    <property type="entry name" value="SLT"/>
    <property type="match status" value="1"/>
</dbReference>
<evidence type="ECO:0000313" key="3">
    <source>
        <dbReference type="EMBL" id="PPE69021.1"/>
    </source>
</evidence>